<proteinExistence type="predicted"/>
<gene>
    <name evidence="2" type="ORF">ARMGADRAFT_1076416</name>
</gene>
<dbReference type="InParanoid" id="A0A2H3DRX5"/>
<accession>A0A2H3DRX5</accession>
<feature type="domain" description="Aldos-2-ulose dehydratase/isomerase (AUDH) Cupin" evidence="1">
    <location>
        <begin position="275"/>
        <end position="321"/>
    </location>
</feature>
<keyword evidence="3" id="KW-1185">Reference proteome</keyword>
<reference evidence="3" key="1">
    <citation type="journal article" date="2017" name="Nat. Ecol. Evol.">
        <title>Genome expansion and lineage-specific genetic innovations in the forest pathogenic fungi Armillaria.</title>
        <authorList>
            <person name="Sipos G."/>
            <person name="Prasanna A.N."/>
            <person name="Walter M.C."/>
            <person name="O'Connor E."/>
            <person name="Balint B."/>
            <person name="Krizsan K."/>
            <person name="Kiss B."/>
            <person name="Hess J."/>
            <person name="Varga T."/>
            <person name="Slot J."/>
            <person name="Riley R."/>
            <person name="Boka B."/>
            <person name="Rigling D."/>
            <person name="Barry K."/>
            <person name="Lee J."/>
            <person name="Mihaltcheva S."/>
            <person name="LaButti K."/>
            <person name="Lipzen A."/>
            <person name="Waldron R."/>
            <person name="Moloney N.M."/>
            <person name="Sperisen C."/>
            <person name="Kredics L."/>
            <person name="Vagvoelgyi C."/>
            <person name="Patrignani A."/>
            <person name="Fitzpatrick D."/>
            <person name="Nagy I."/>
            <person name="Doyle S."/>
            <person name="Anderson J.B."/>
            <person name="Grigoriev I.V."/>
            <person name="Gueldener U."/>
            <person name="Muensterkoetter M."/>
            <person name="Nagy L.G."/>
        </authorList>
    </citation>
    <scope>NUCLEOTIDE SEQUENCE [LARGE SCALE GENOMIC DNA]</scope>
    <source>
        <strain evidence="3">Ar21-2</strain>
    </source>
</reference>
<dbReference type="Pfam" id="PF18637">
    <property type="entry name" value="AUDH_Cupin"/>
    <property type="match status" value="3"/>
</dbReference>
<evidence type="ECO:0000313" key="3">
    <source>
        <dbReference type="Proteomes" id="UP000217790"/>
    </source>
</evidence>
<protein>
    <recommendedName>
        <fullName evidence="1">Aldos-2-ulose dehydratase/isomerase (AUDH) Cupin domain-containing protein</fullName>
    </recommendedName>
</protein>
<dbReference type="Proteomes" id="UP000217790">
    <property type="component" value="Unassembled WGS sequence"/>
</dbReference>
<feature type="domain" description="Aldos-2-ulose dehydratase/isomerase (AUDH) Cupin" evidence="1">
    <location>
        <begin position="145"/>
        <end position="225"/>
    </location>
</feature>
<dbReference type="InterPro" id="IPR040887">
    <property type="entry name" value="AUDH_Cupin"/>
</dbReference>
<organism evidence="2 3">
    <name type="scientific">Armillaria gallica</name>
    <name type="common">Bulbous honey fungus</name>
    <name type="synonym">Armillaria bulbosa</name>
    <dbReference type="NCBI Taxonomy" id="47427"/>
    <lineage>
        <taxon>Eukaryota</taxon>
        <taxon>Fungi</taxon>
        <taxon>Dikarya</taxon>
        <taxon>Basidiomycota</taxon>
        <taxon>Agaricomycotina</taxon>
        <taxon>Agaricomycetes</taxon>
        <taxon>Agaricomycetidae</taxon>
        <taxon>Agaricales</taxon>
        <taxon>Marasmiineae</taxon>
        <taxon>Physalacriaceae</taxon>
        <taxon>Armillaria</taxon>
    </lineage>
</organism>
<dbReference type="OMA" id="QGQDWIF"/>
<sequence>MDAWRCMEWSLVVRDRRAGVIHQVVCADIDGDGVDEFLVAMMGSKPPHGKEQDAPAVDLKNGKFAKFKLGDVSAGRVATGNYRSSHVLDFATVSYSVLGYFESPILLVLLYEAAPITAEKLNDEVLFRVPRPDAIRIVDKYPVKQDGVKLSGQTRTGHGKLHERTQTPAPFEASTITVKAEDDTISTRNEGGVFVLFERSNTSGLPPFTDMSQFCAHNLFPLRFPSSGDEFYNLVGFHVRYGDDSDEPICHIQLWTTGVNVSELIFKRGDTRTWPLWRTSADGMPLFRDNGTVDYPWHAWIAGNGDPDKQKFDVWVAFEFPPFISLPKEANVKVPVPGTYRLINAKAEATATIEGGDSTDGASLMVSRSNLADQTSFGSGTWDELVHIEECVVCEFGLAGGDWAKVDWDEVKFQIRLVDTNLVRSVNKNDDSLASQGQDWIFENVNDMD</sequence>
<evidence type="ECO:0000259" key="1">
    <source>
        <dbReference type="Pfam" id="PF18637"/>
    </source>
</evidence>
<dbReference type="EMBL" id="KZ293649">
    <property type="protein sequence ID" value="PBK97961.1"/>
    <property type="molecule type" value="Genomic_DNA"/>
</dbReference>
<dbReference type="Gene3D" id="2.60.120.990">
    <property type="match status" value="3"/>
</dbReference>
<dbReference type="AlphaFoldDB" id="A0A2H3DRX5"/>
<evidence type="ECO:0000313" key="2">
    <source>
        <dbReference type="EMBL" id="PBK97961.1"/>
    </source>
</evidence>
<feature type="domain" description="Aldos-2-ulose dehydratase/isomerase (AUDH) Cupin" evidence="1">
    <location>
        <begin position="228"/>
        <end position="262"/>
    </location>
</feature>
<name>A0A2H3DRX5_ARMGA</name>
<dbReference type="OrthoDB" id="5378718at2759"/>